<comment type="similarity">
    <text evidence="1">Belongs to the short-chain dehydrogenases/reductases (SDR) family.</text>
</comment>
<sequence>MIVLVTGARTGIGRGISEHLARAGHTVLGCSRRVPASLPEGYRHYQADVTDNSSLKAMFQTIRKDYGHIDALVNNAGTAAMVPFMLTSDSVARGIFDLNVFATMACCRGAIKLMRRSAAPSIVNISSVAVRYSLEGQLAYAASKAAIEQMTRTLSREVAAMRIRVNTLGLPPVRTALTRSVHRAKIEALIERQAIKRECAMDDIVGPVDFLLSDSARFVTGETLYLGGVH</sequence>
<dbReference type="Gene3D" id="3.40.50.720">
    <property type="entry name" value="NAD(P)-binding Rossmann-like Domain"/>
    <property type="match status" value="1"/>
</dbReference>
<name>W6RFJ5_9HYPH</name>
<dbReference type="InterPro" id="IPR002347">
    <property type="entry name" value="SDR_fam"/>
</dbReference>
<geneLocation type="plasmid" evidence="3">
    <name>pLPU83b</name>
</geneLocation>
<dbReference type="Proteomes" id="UP000019443">
    <property type="component" value="Unassembled WGS sequence"/>
</dbReference>
<protein>
    <submittedName>
        <fullName evidence="3">Short-chain dehydrogenase/reductase SDR</fullName>
    </submittedName>
</protein>
<dbReference type="Pfam" id="PF13561">
    <property type="entry name" value="adh_short_C2"/>
    <property type="match status" value="1"/>
</dbReference>
<dbReference type="CDD" id="cd05233">
    <property type="entry name" value="SDR_c"/>
    <property type="match status" value="1"/>
</dbReference>
<dbReference type="GO" id="GO:0016616">
    <property type="term" value="F:oxidoreductase activity, acting on the CH-OH group of donors, NAD or NADP as acceptor"/>
    <property type="evidence" value="ECO:0007669"/>
    <property type="project" value="TreeGrafter"/>
</dbReference>
<dbReference type="PRINTS" id="PR00081">
    <property type="entry name" value="GDHRDH"/>
</dbReference>
<proteinExistence type="inferred from homology"/>
<evidence type="ECO:0000256" key="1">
    <source>
        <dbReference type="ARBA" id="ARBA00006484"/>
    </source>
</evidence>
<dbReference type="InterPro" id="IPR036291">
    <property type="entry name" value="NAD(P)-bd_dom_sf"/>
</dbReference>
<dbReference type="EMBL" id="CBYB010000003">
    <property type="protein sequence ID" value="CDM60017.1"/>
    <property type="molecule type" value="Genomic_DNA"/>
</dbReference>
<evidence type="ECO:0000313" key="3">
    <source>
        <dbReference type="EMBL" id="CDM60017.1"/>
    </source>
</evidence>
<dbReference type="PRINTS" id="PR00080">
    <property type="entry name" value="SDRFAMILY"/>
</dbReference>
<dbReference type="PANTHER" id="PTHR42760">
    <property type="entry name" value="SHORT-CHAIN DEHYDROGENASES/REDUCTASES FAMILY MEMBER"/>
    <property type="match status" value="1"/>
</dbReference>
<accession>W6RFJ5</accession>
<dbReference type="PANTHER" id="PTHR42760:SF133">
    <property type="entry name" value="3-OXOACYL-[ACYL-CARRIER-PROTEIN] REDUCTASE"/>
    <property type="match status" value="1"/>
</dbReference>
<reference evidence="3" key="1">
    <citation type="submission" date="2013-11" db="EMBL/GenBank/DDBJ databases">
        <title>Draft genome sequence of the broad-host-range Rhizobium sp. LPU83 strain, a member of the low-genetic diversity Oregon-like Rhizobium sp. group.</title>
        <authorList>
            <person name="Wibberg D."/>
            <person name="Puehler A."/>
            <person name="Schlueter A."/>
        </authorList>
    </citation>
    <scope>NUCLEOTIDE SEQUENCE [LARGE SCALE GENOMIC DNA]</scope>
    <source>
        <strain evidence="3">LPU83</strain>
        <plasmid evidence="3">pLPU83b</plasmid>
    </source>
</reference>
<dbReference type="RefSeq" id="WP_029710552.1">
    <property type="nucleotide sequence ID" value="NZ_ATTO01000127.1"/>
</dbReference>
<dbReference type="PROSITE" id="PS00061">
    <property type="entry name" value="ADH_SHORT"/>
    <property type="match status" value="1"/>
</dbReference>
<evidence type="ECO:0000256" key="2">
    <source>
        <dbReference type="ARBA" id="ARBA00023002"/>
    </source>
</evidence>
<keyword evidence="3" id="KW-0614">Plasmid</keyword>
<keyword evidence="4" id="KW-1185">Reference proteome</keyword>
<dbReference type="SUPFAM" id="SSF51735">
    <property type="entry name" value="NAD(P)-binding Rossmann-fold domains"/>
    <property type="match status" value="1"/>
</dbReference>
<dbReference type="AlphaFoldDB" id="W6RFJ5"/>
<dbReference type="InterPro" id="IPR020904">
    <property type="entry name" value="Sc_DH/Rdtase_CS"/>
</dbReference>
<keyword evidence="2" id="KW-0560">Oxidoreductase</keyword>
<gene>
    <name evidence="3" type="ORF">LPU83_pLPU83b_0017</name>
</gene>
<organism evidence="3 4">
    <name type="scientific">Rhizobium favelukesii</name>
    <dbReference type="NCBI Taxonomy" id="348824"/>
    <lineage>
        <taxon>Bacteria</taxon>
        <taxon>Pseudomonadati</taxon>
        <taxon>Pseudomonadota</taxon>
        <taxon>Alphaproteobacteria</taxon>
        <taxon>Hyphomicrobiales</taxon>
        <taxon>Rhizobiaceae</taxon>
        <taxon>Rhizobium/Agrobacterium group</taxon>
        <taxon>Rhizobium</taxon>
    </lineage>
</organism>
<evidence type="ECO:0000313" key="4">
    <source>
        <dbReference type="Proteomes" id="UP000019443"/>
    </source>
</evidence>
<comment type="caution">
    <text evidence="3">The sequence shown here is derived from an EMBL/GenBank/DDBJ whole genome shotgun (WGS) entry which is preliminary data.</text>
</comment>